<organism evidence="2 3">
    <name type="scientific">Mangrovibacterium marinum</name>
    <dbReference type="NCBI Taxonomy" id="1639118"/>
    <lineage>
        <taxon>Bacteria</taxon>
        <taxon>Pseudomonadati</taxon>
        <taxon>Bacteroidota</taxon>
        <taxon>Bacteroidia</taxon>
        <taxon>Marinilabiliales</taxon>
        <taxon>Prolixibacteraceae</taxon>
        <taxon>Mangrovibacterium</taxon>
    </lineage>
</organism>
<keyword evidence="1" id="KW-0812">Transmembrane</keyword>
<feature type="transmembrane region" description="Helical" evidence="1">
    <location>
        <begin position="41"/>
        <end position="61"/>
    </location>
</feature>
<name>A0A2T5C4D9_9BACT</name>
<evidence type="ECO:0000313" key="3">
    <source>
        <dbReference type="Proteomes" id="UP000243525"/>
    </source>
</evidence>
<keyword evidence="1" id="KW-1133">Transmembrane helix</keyword>
<proteinExistence type="predicted"/>
<evidence type="ECO:0000256" key="1">
    <source>
        <dbReference type="SAM" id="Phobius"/>
    </source>
</evidence>
<evidence type="ECO:0000313" key="2">
    <source>
        <dbReference type="EMBL" id="PTN09724.1"/>
    </source>
</evidence>
<sequence length="63" mass="7234">MPENTNFRHFFLKGSFVLPDGFSFFSNGFSHYIPISFKSVASYHFVPMLLFQSIGIILSYFSA</sequence>
<dbReference type="EMBL" id="QAAD01000003">
    <property type="protein sequence ID" value="PTN09724.1"/>
    <property type="molecule type" value="Genomic_DNA"/>
</dbReference>
<reference evidence="2 3" key="1">
    <citation type="submission" date="2018-04" db="EMBL/GenBank/DDBJ databases">
        <title>Genomic Encyclopedia of Archaeal and Bacterial Type Strains, Phase II (KMG-II): from individual species to whole genera.</title>
        <authorList>
            <person name="Goeker M."/>
        </authorList>
    </citation>
    <scope>NUCLEOTIDE SEQUENCE [LARGE SCALE GENOMIC DNA]</scope>
    <source>
        <strain evidence="2 3">DSM 28823</strain>
    </source>
</reference>
<protein>
    <submittedName>
        <fullName evidence="2">Uncharacterized protein</fullName>
    </submittedName>
</protein>
<dbReference type="AlphaFoldDB" id="A0A2T5C4D9"/>
<keyword evidence="1" id="KW-0472">Membrane</keyword>
<gene>
    <name evidence="2" type="ORF">C8N47_1038</name>
</gene>
<dbReference type="Proteomes" id="UP000243525">
    <property type="component" value="Unassembled WGS sequence"/>
</dbReference>
<keyword evidence="3" id="KW-1185">Reference proteome</keyword>
<accession>A0A2T5C4D9</accession>
<comment type="caution">
    <text evidence="2">The sequence shown here is derived from an EMBL/GenBank/DDBJ whole genome shotgun (WGS) entry which is preliminary data.</text>
</comment>